<dbReference type="RefSeq" id="WP_350448517.1">
    <property type="nucleotide sequence ID" value="NZ_CP158373.1"/>
</dbReference>
<protein>
    <submittedName>
        <fullName evidence="1">Uncharacterized protein</fullName>
    </submittedName>
</protein>
<organism evidence="1">
    <name type="scientific">Pseudomonas solani</name>
    <dbReference type="NCBI Taxonomy" id="2731552"/>
    <lineage>
        <taxon>Bacteria</taxon>
        <taxon>Pseudomonadati</taxon>
        <taxon>Pseudomonadota</taxon>
        <taxon>Gammaproteobacteria</taxon>
        <taxon>Pseudomonadales</taxon>
        <taxon>Pseudomonadaceae</taxon>
        <taxon>Pseudomonas</taxon>
    </lineage>
</organism>
<dbReference type="EMBL" id="CP158373">
    <property type="protein sequence ID" value="XBY66813.1"/>
    <property type="molecule type" value="Genomic_DNA"/>
</dbReference>
<reference evidence="1" key="1">
    <citation type="submission" date="2023-08" db="EMBL/GenBank/DDBJ databases">
        <title>Increased levels of nutrients transform a symbiont into a lethal pathobiont.</title>
        <authorList>
            <person name="Lachnit T."/>
            <person name="Ulrich L."/>
            <person name="Willmer F.M."/>
            <person name="Hasenbein T."/>
            <person name="Steiner L.X."/>
            <person name="Wolters M."/>
            <person name="Herbst E.M."/>
            <person name="Deines P."/>
        </authorList>
    </citation>
    <scope>NUCLEOTIDE SEQUENCE</scope>
    <source>
        <strain evidence="1">T3</strain>
    </source>
</reference>
<gene>
    <name evidence="1" type="ORF">ABS648_13900</name>
</gene>
<sequence length="51" mass="5786">MSSSQQEHLAYILGEFDMAGELAILDVIKKSQHTEAAYRARESLYSRKALK</sequence>
<evidence type="ECO:0000313" key="1">
    <source>
        <dbReference type="EMBL" id="XBY66813.1"/>
    </source>
</evidence>
<proteinExistence type="predicted"/>
<accession>A0AAU7YAQ2</accession>
<dbReference type="AlphaFoldDB" id="A0AAU7YAQ2"/>
<name>A0AAU7YAQ2_9PSED</name>